<proteinExistence type="predicted"/>
<feature type="non-terminal residue" evidence="2">
    <location>
        <position position="1"/>
    </location>
</feature>
<feature type="region of interest" description="Disordered" evidence="1">
    <location>
        <begin position="58"/>
        <end position="88"/>
    </location>
</feature>
<evidence type="ECO:0000313" key="2">
    <source>
        <dbReference type="EMBL" id="TVU46242.1"/>
    </source>
</evidence>
<dbReference type="EMBL" id="RWGY01000004">
    <property type="protein sequence ID" value="TVU46242.1"/>
    <property type="molecule type" value="Genomic_DNA"/>
</dbReference>
<feature type="compositionally biased region" description="Polar residues" evidence="1">
    <location>
        <begin position="58"/>
        <end position="70"/>
    </location>
</feature>
<feature type="non-terminal residue" evidence="2">
    <location>
        <position position="139"/>
    </location>
</feature>
<dbReference type="Proteomes" id="UP000324897">
    <property type="component" value="Chromosome 5"/>
</dbReference>
<dbReference type="AlphaFoldDB" id="A0A5J9WC04"/>
<sequence length="139" mass="16032">MARRIPSRRARCQLEHAFHEHSAKLGPAPDPDQDQRRSPFSVEQCRAEFVPFQAQSVSGRRSSIRQSPAENSAFGRWERTSAGRAPRRRLPCTPWSLDIFLVDFIQQFGFLPVDCEARTKSSLEDMVRRYLRTKSSLNL</sequence>
<reference evidence="2 3" key="1">
    <citation type="journal article" date="2019" name="Sci. Rep.">
        <title>A high-quality genome of Eragrostis curvula grass provides insights into Poaceae evolution and supports new strategies to enhance forage quality.</title>
        <authorList>
            <person name="Carballo J."/>
            <person name="Santos B.A.C.M."/>
            <person name="Zappacosta D."/>
            <person name="Garbus I."/>
            <person name="Selva J.P."/>
            <person name="Gallo C.A."/>
            <person name="Diaz A."/>
            <person name="Albertini E."/>
            <person name="Caccamo M."/>
            <person name="Echenique V."/>
        </authorList>
    </citation>
    <scope>NUCLEOTIDE SEQUENCE [LARGE SCALE GENOMIC DNA]</scope>
    <source>
        <strain evidence="3">cv. Victoria</strain>
        <tissue evidence="2">Leaf</tissue>
    </source>
</reference>
<accession>A0A5J9WC04</accession>
<keyword evidence="3" id="KW-1185">Reference proteome</keyword>
<protein>
    <submittedName>
        <fullName evidence="2">Uncharacterized protein</fullName>
    </submittedName>
</protein>
<name>A0A5J9WC04_9POAL</name>
<comment type="caution">
    <text evidence="2">The sequence shown here is derived from an EMBL/GenBank/DDBJ whole genome shotgun (WGS) entry which is preliminary data.</text>
</comment>
<organism evidence="2 3">
    <name type="scientific">Eragrostis curvula</name>
    <name type="common">weeping love grass</name>
    <dbReference type="NCBI Taxonomy" id="38414"/>
    <lineage>
        <taxon>Eukaryota</taxon>
        <taxon>Viridiplantae</taxon>
        <taxon>Streptophyta</taxon>
        <taxon>Embryophyta</taxon>
        <taxon>Tracheophyta</taxon>
        <taxon>Spermatophyta</taxon>
        <taxon>Magnoliopsida</taxon>
        <taxon>Liliopsida</taxon>
        <taxon>Poales</taxon>
        <taxon>Poaceae</taxon>
        <taxon>PACMAD clade</taxon>
        <taxon>Chloridoideae</taxon>
        <taxon>Eragrostideae</taxon>
        <taxon>Eragrostidinae</taxon>
        <taxon>Eragrostis</taxon>
    </lineage>
</organism>
<gene>
    <name evidence="2" type="ORF">EJB05_05767</name>
</gene>
<evidence type="ECO:0000256" key="1">
    <source>
        <dbReference type="SAM" id="MobiDB-lite"/>
    </source>
</evidence>
<feature type="region of interest" description="Disordered" evidence="1">
    <location>
        <begin position="19"/>
        <end position="40"/>
    </location>
</feature>
<dbReference type="Gramene" id="TVU46242">
    <property type="protein sequence ID" value="TVU46242"/>
    <property type="gene ID" value="EJB05_05767"/>
</dbReference>
<evidence type="ECO:0000313" key="3">
    <source>
        <dbReference type="Proteomes" id="UP000324897"/>
    </source>
</evidence>